<feature type="compositionally biased region" description="Basic and acidic residues" evidence="10">
    <location>
        <begin position="298"/>
        <end position="307"/>
    </location>
</feature>
<evidence type="ECO:0000259" key="12">
    <source>
        <dbReference type="PROSITE" id="PS50893"/>
    </source>
</evidence>
<feature type="region of interest" description="Disordered" evidence="10">
    <location>
        <begin position="179"/>
        <end position="224"/>
    </location>
</feature>
<sequence>MQQGNGRESSSNGQGEPSTICSQGKPSGKNDKAKGCPEKRRLTTIMKRMEEGEVARISAVASVKATKPGKRLGPIDEINAFKKGSKRNETVGVKAVEHKKGPGAIARDKAVKPRVQSEQVCSQYAKMEAWSKLRRLRNKGTFNKYVSRFRKLMLKFPSLTEEDGFFTHSIKEFGVKKNKTSKAKPKAEGSGKRFRNEGKSEDDECCSLSGRENPLNDEPDGAGEDVCSLGTSSSVKDAKPRVMDEPKIELSVSKEFIEHVHVENMASETILREGSKQGLAEDVQVNNNPLKTSGQESKGAKTLRDKTTTKKLPNNKWVYRSVGERGIKMSGGQKQRIAIARAMIKAPKIFLLDEATSGLDSESESIVQEALGNASIGHTTIIISHRLSSIRHADLIVVVQDGQHYNFSYMGEHLTKRIRERMLSKVLTFEVGWFDQDKNSSGTICARLAKDAVVVRSLVGDGVSLVVQTISGVGLACVIGLFIAWRLAIVMIVIQPLIICSMYVRLVVLKRMSQKAIKAQQESSMLASEAVSNHRTITAFSSQDQILKMLQAAHEGPKKENVRQSLFAGLGLGTAQLLTACIMAFDFWYSGELLSQGYTTAKALTETIIILISTGVVIAQAASMTSDLAKTTEVVGSLTCRNCDIDFSYPARPNVTVLKDFSITIEAGKSTALVGQSGSGKSTIISLIERFYDPLKGEVKIDGRDIKSYNLRSLRKLMALVSQEPTLFSGTIRENILYGASDKTDESEIIEVAKAANAHDFIAGLVDGYDSWCGDRGVQLSGGQKQRIAIARAVLRNPAILLLDEAASALDSKSEKVVQEALERVMIGRTSVVVAHRLSTIQNCDLIAVFNKGKVVEKGSHSSLVAKGPTGAYYSLINHQSVGKVLGHPDQNSI</sequence>
<keyword evidence="9" id="KW-0325">Glycoprotein</keyword>
<feature type="compositionally biased region" description="Polar residues" evidence="10">
    <location>
        <begin position="287"/>
        <end position="296"/>
    </location>
</feature>
<comment type="caution">
    <text evidence="14">The sequence shown here is derived from an EMBL/GenBank/DDBJ whole genome shotgun (WGS) entry which is preliminary data.</text>
</comment>
<dbReference type="InterPro" id="IPR036640">
    <property type="entry name" value="ABC1_TM_sf"/>
</dbReference>
<dbReference type="GO" id="GO:0016887">
    <property type="term" value="F:ATP hydrolysis activity"/>
    <property type="evidence" value="ECO:0007669"/>
    <property type="project" value="InterPro"/>
</dbReference>
<dbReference type="PROSITE" id="PS00211">
    <property type="entry name" value="ABC_TRANSPORTER_1"/>
    <property type="match status" value="2"/>
</dbReference>
<reference evidence="14" key="1">
    <citation type="submission" date="2019-09" db="EMBL/GenBank/DDBJ databases">
        <title>Draft genome information of white flower Hibiscus syriacus.</title>
        <authorList>
            <person name="Kim Y.-M."/>
        </authorList>
    </citation>
    <scope>NUCLEOTIDE SEQUENCE [LARGE SCALE GENOMIC DNA]</scope>
    <source>
        <strain evidence="14">YM2019G1</strain>
    </source>
</reference>
<dbReference type="CDD" id="cd03249">
    <property type="entry name" value="ABC_MTABC3_MDL1_MDL2"/>
    <property type="match status" value="1"/>
</dbReference>
<evidence type="ECO:0000256" key="1">
    <source>
        <dbReference type="ARBA" id="ARBA00007577"/>
    </source>
</evidence>
<keyword evidence="8 11" id="KW-0472">Membrane</keyword>
<keyword evidence="7 11" id="KW-1133">Transmembrane helix</keyword>
<evidence type="ECO:0000256" key="9">
    <source>
        <dbReference type="ARBA" id="ARBA00023180"/>
    </source>
</evidence>
<proteinExistence type="inferred from homology"/>
<evidence type="ECO:0000256" key="7">
    <source>
        <dbReference type="ARBA" id="ARBA00022989"/>
    </source>
</evidence>
<dbReference type="SUPFAM" id="SSF90123">
    <property type="entry name" value="ABC transporter transmembrane region"/>
    <property type="match status" value="1"/>
</dbReference>
<dbReference type="AlphaFoldDB" id="A0A6A2ZBK8"/>
<dbReference type="GO" id="GO:0140359">
    <property type="term" value="F:ABC-type transporter activity"/>
    <property type="evidence" value="ECO:0007669"/>
    <property type="project" value="InterPro"/>
</dbReference>
<dbReference type="InterPro" id="IPR011527">
    <property type="entry name" value="ABC1_TM_dom"/>
</dbReference>
<evidence type="ECO:0000256" key="5">
    <source>
        <dbReference type="ARBA" id="ARBA00022741"/>
    </source>
</evidence>
<organism evidence="14 15">
    <name type="scientific">Hibiscus syriacus</name>
    <name type="common">Rose of Sharon</name>
    <dbReference type="NCBI Taxonomy" id="106335"/>
    <lineage>
        <taxon>Eukaryota</taxon>
        <taxon>Viridiplantae</taxon>
        <taxon>Streptophyta</taxon>
        <taxon>Embryophyta</taxon>
        <taxon>Tracheophyta</taxon>
        <taxon>Spermatophyta</taxon>
        <taxon>Magnoliopsida</taxon>
        <taxon>eudicotyledons</taxon>
        <taxon>Gunneridae</taxon>
        <taxon>Pentapetalae</taxon>
        <taxon>rosids</taxon>
        <taxon>malvids</taxon>
        <taxon>Malvales</taxon>
        <taxon>Malvaceae</taxon>
        <taxon>Malvoideae</taxon>
        <taxon>Hibiscus</taxon>
    </lineage>
</organism>
<dbReference type="SMART" id="SM00382">
    <property type="entry name" value="AAA"/>
    <property type="match status" value="2"/>
</dbReference>
<comment type="similarity">
    <text evidence="1">Belongs to the ABC transporter superfamily. ABCB family. Multidrug resistance exporter (TC 3.A.1.201) subfamily.</text>
</comment>
<evidence type="ECO:0000256" key="3">
    <source>
        <dbReference type="ARBA" id="ARBA00022692"/>
    </source>
</evidence>
<dbReference type="InterPro" id="IPR003439">
    <property type="entry name" value="ABC_transporter-like_ATP-bd"/>
</dbReference>
<feature type="domain" description="ABC transmembrane type-1" evidence="13">
    <location>
        <begin position="402"/>
        <end position="630"/>
    </location>
</feature>
<evidence type="ECO:0000313" key="15">
    <source>
        <dbReference type="Proteomes" id="UP000436088"/>
    </source>
</evidence>
<evidence type="ECO:0000259" key="13">
    <source>
        <dbReference type="PROSITE" id="PS50929"/>
    </source>
</evidence>
<dbReference type="InterPro" id="IPR017871">
    <property type="entry name" value="ABC_transporter-like_CS"/>
</dbReference>
<dbReference type="Gene3D" id="3.40.50.300">
    <property type="entry name" value="P-loop containing nucleotide triphosphate hydrolases"/>
    <property type="match status" value="2"/>
</dbReference>
<dbReference type="Pfam" id="PF00664">
    <property type="entry name" value="ABC_membrane"/>
    <property type="match status" value="1"/>
</dbReference>
<feature type="domain" description="ABC transporter" evidence="12">
    <location>
        <begin position="640"/>
        <end position="877"/>
    </location>
</feature>
<keyword evidence="2" id="KW-0813">Transport</keyword>
<accession>A0A6A2ZBK8</accession>
<dbReference type="PANTHER" id="PTHR45136:SF2">
    <property type="entry name" value="ABC TRANSPORTER DOMAIN-CONTAINING PROTEIN"/>
    <property type="match status" value="1"/>
</dbReference>
<feature type="compositionally biased region" description="Basic and acidic residues" evidence="10">
    <location>
        <begin position="185"/>
        <end position="199"/>
    </location>
</feature>
<dbReference type="PROSITE" id="PS50929">
    <property type="entry name" value="ABC_TM1F"/>
    <property type="match status" value="1"/>
</dbReference>
<dbReference type="InterPro" id="IPR003593">
    <property type="entry name" value="AAA+_ATPase"/>
</dbReference>
<keyword evidence="4" id="KW-0677">Repeat</keyword>
<dbReference type="Proteomes" id="UP000436088">
    <property type="component" value="Unassembled WGS sequence"/>
</dbReference>
<feature type="transmembrane region" description="Helical" evidence="11">
    <location>
        <begin position="566"/>
        <end position="589"/>
    </location>
</feature>
<keyword evidence="15" id="KW-1185">Reference proteome</keyword>
<dbReference type="EMBL" id="VEPZ02001172">
    <property type="protein sequence ID" value="KAE8689298.1"/>
    <property type="molecule type" value="Genomic_DNA"/>
</dbReference>
<feature type="compositionally biased region" description="Polar residues" evidence="10">
    <location>
        <begin position="1"/>
        <end position="25"/>
    </location>
</feature>
<evidence type="ECO:0000313" key="14">
    <source>
        <dbReference type="EMBL" id="KAE8689298.1"/>
    </source>
</evidence>
<dbReference type="GO" id="GO:0016020">
    <property type="term" value="C:membrane"/>
    <property type="evidence" value="ECO:0007669"/>
    <property type="project" value="InterPro"/>
</dbReference>
<protein>
    <submittedName>
        <fullName evidence="14">ABC transporter B family member 15</fullName>
    </submittedName>
</protein>
<evidence type="ECO:0000256" key="8">
    <source>
        <dbReference type="ARBA" id="ARBA00023136"/>
    </source>
</evidence>
<keyword evidence="5" id="KW-0547">Nucleotide-binding</keyword>
<keyword evidence="3 11" id="KW-0812">Transmembrane</keyword>
<dbReference type="Pfam" id="PF00005">
    <property type="entry name" value="ABC_tran"/>
    <property type="match status" value="2"/>
</dbReference>
<dbReference type="Gene3D" id="1.20.1560.10">
    <property type="entry name" value="ABC transporter type 1, transmembrane domain"/>
    <property type="match status" value="1"/>
</dbReference>
<evidence type="ECO:0000256" key="10">
    <source>
        <dbReference type="SAM" id="MobiDB-lite"/>
    </source>
</evidence>
<dbReference type="GO" id="GO:0005524">
    <property type="term" value="F:ATP binding"/>
    <property type="evidence" value="ECO:0007669"/>
    <property type="project" value="UniProtKB-KW"/>
</dbReference>
<evidence type="ECO:0000256" key="4">
    <source>
        <dbReference type="ARBA" id="ARBA00022737"/>
    </source>
</evidence>
<gene>
    <name evidence="14" type="ORF">F3Y22_tig00110940pilonHSYRG00309</name>
</gene>
<evidence type="ECO:0000256" key="2">
    <source>
        <dbReference type="ARBA" id="ARBA00022448"/>
    </source>
</evidence>
<dbReference type="FunFam" id="3.40.50.300:FF:000205">
    <property type="entry name" value="ABC transporter B family member 4"/>
    <property type="match status" value="1"/>
</dbReference>
<dbReference type="InterPro" id="IPR027417">
    <property type="entry name" value="P-loop_NTPase"/>
</dbReference>
<feature type="region of interest" description="Disordered" evidence="10">
    <location>
        <begin position="1"/>
        <end position="41"/>
    </location>
</feature>
<dbReference type="SUPFAM" id="SSF52540">
    <property type="entry name" value="P-loop containing nucleoside triphosphate hydrolases"/>
    <property type="match status" value="2"/>
</dbReference>
<evidence type="ECO:0000256" key="6">
    <source>
        <dbReference type="ARBA" id="ARBA00022840"/>
    </source>
</evidence>
<name>A0A6A2ZBK8_HIBSY</name>
<keyword evidence="6" id="KW-0067">ATP-binding</keyword>
<dbReference type="CDD" id="cd18578">
    <property type="entry name" value="ABC_6TM_Pgp_ABCB1_D2_like"/>
    <property type="match status" value="1"/>
</dbReference>
<feature type="transmembrane region" description="Helical" evidence="11">
    <location>
        <begin position="601"/>
        <end position="622"/>
    </location>
</feature>
<evidence type="ECO:0000256" key="11">
    <source>
        <dbReference type="SAM" id="Phobius"/>
    </source>
</evidence>
<dbReference type="PANTHER" id="PTHR45136">
    <property type="entry name" value="ABC TRANSPORTER DOMAIN-CONTAINING PROTEIN"/>
    <property type="match status" value="1"/>
</dbReference>
<feature type="region of interest" description="Disordered" evidence="10">
    <location>
        <begin position="287"/>
        <end position="307"/>
    </location>
</feature>
<feature type="compositionally biased region" description="Basic and acidic residues" evidence="10">
    <location>
        <begin position="28"/>
        <end position="41"/>
    </location>
</feature>
<feature type="domain" description="ABC transporter" evidence="12">
    <location>
        <begin position="175"/>
        <end position="426"/>
    </location>
</feature>
<dbReference type="PROSITE" id="PS50893">
    <property type="entry name" value="ABC_TRANSPORTER_2"/>
    <property type="match status" value="2"/>
</dbReference>
<feature type="transmembrane region" description="Helical" evidence="11">
    <location>
        <begin position="489"/>
        <end position="508"/>
    </location>
</feature>